<dbReference type="eggNOG" id="COG0765">
    <property type="taxonomic scope" value="Bacteria"/>
</dbReference>
<dbReference type="SUPFAM" id="SSF161098">
    <property type="entry name" value="MetI-like"/>
    <property type="match status" value="1"/>
</dbReference>
<dbReference type="Gene3D" id="1.10.3720.10">
    <property type="entry name" value="MetI-like"/>
    <property type="match status" value="1"/>
</dbReference>
<feature type="non-terminal residue" evidence="9">
    <location>
        <position position="139"/>
    </location>
</feature>
<protein>
    <submittedName>
        <fullName evidence="9">Putative amino acid ABC transporter permease protein</fullName>
    </submittedName>
</protein>
<evidence type="ECO:0000256" key="4">
    <source>
        <dbReference type="ARBA" id="ARBA00022692"/>
    </source>
</evidence>
<keyword evidence="3" id="KW-1003">Cell membrane</keyword>
<evidence type="ECO:0000313" key="9">
    <source>
        <dbReference type="EMBL" id="GAA13892.1"/>
    </source>
</evidence>
<accession>F9VZ53</accession>
<dbReference type="AlphaFoldDB" id="F9VZ53"/>
<dbReference type="InterPro" id="IPR043429">
    <property type="entry name" value="ArtM/GltK/GlnP/TcyL/YhdX-like"/>
</dbReference>
<feature type="transmembrane region" description="Helical" evidence="8">
    <location>
        <begin position="106"/>
        <end position="128"/>
    </location>
</feature>
<comment type="subcellular location">
    <subcellularLocation>
        <location evidence="1">Cell membrane</location>
        <topology evidence="1">Multi-pass membrane protein</topology>
    </subcellularLocation>
</comment>
<dbReference type="PANTHER" id="PTHR30614">
    <property type="entry name" value="MEMBRANE COMPONENT OF AMINO ACID ABC TRANSPORTER"/>
    <property type="match status" value="1"/>
</dbReference>
<gene>
    <name evidence="9" type="ORF">GOALK_094_00010</name>
</gene>
<keyword evidence="2" id="KW-0813">Transport</keyword>
<dbReference type="PANTHER" id="PTHR30614:SF0">
    <property type="entry name" value="L-CYSTINE TRANSPORT SYSTEM PERMEASE PROTEIN TCYL"/>
    <property type="match status" value="1"/>
</dbReference>
<evidence type="ECO:0000313" key="10">
    <source>
        <dbReference type="Proteomes" id="UP000003558"/>
    </source>
</evidence>
<evidence type="ECO:0000256" key="6">
    <source>
        <dbReference type="ARBA" id="ARBA00022989"/>
    </source>
</evidence>
<dbReference type="STRING" id="1027371.GOALK_094_00010"/>
<dbReference type="GO" id="GO:0043190">
    <property type="term" value="C:ATP-binding cassette (ABC) transporter complex"/>
    <property type="evidence" value="ECO:0007669"/>
    <property type="project" value="InterPro"/>
</dbReference>
<comment type="caution">
    <text evidence="9">The sequence shown here is derived from an EMBL/GenBank/DDBJ whole genome shotgun (WGS) entry which is preliminary data.</text>
</comment>
<sequence length="139" mass="15178">MTSPQTDTTTTAGEPEPIKAVPLRRPGQWIAAVIILVLAGLFVYGAATNKAYAWGTYADYLFDQRVLSGVGYTLALTVLAMTIAIVLGVALAIMRLSPNPVLRGTAWVYLWIFRGTPVYVQLVFWGLFPAIYKQIDVGI</sequence>
<evidence type="ECO:0000256" key="7">
    <source>
        <dbReference type="ARBA" id="ARBA00023136"/>
    </source>
</evidence>
<evidence type="ECO:0000256" key="5">
    <source>
        <dbReference type="ARBA" id="ARBA00022970"/>
    </source>
</evidence>
<proteinExistence type="predicted"/>
<keyword evidence="4 8" id="KW-0812">Transmembrane</keyword>
<evidence type="ECO:0000256" key="2">
    <source>
        <dbReference type="ARBA" id="ARBA00022448"/>
    </source>
</evidence>
<keyword evidence="6 8" id="KW-1133">Transmembrane helix</keyword>
<evidence type="ECO:0000256" key="8">
    <source>
        <dbReference type="SAM" id="Phobius"/>
    </source>
</evidence>
<evidence type="ECO:0000256" key="3">
    <source>
        <dbReference type="ARBA" id="ARBA00022475"/>
    </source>
</evidence>
<dbReference type="GO" id="GO:0006865">
    <property type="term" value="P:amino acid transport"/>
    <property type="evidence" value="ECO:0007669"/>
    <property type="project" value="UniProtKB-KW"/>
</dbReference>
<dbReference type="EMBL" id="BACI01000094">
    <property type="protein sequence ID" value="GAA13892.1"/>
    <property type="molecule type" value="Genomic_DNA"/>
</dbReference>
<dbReference type="InterPro" id="IPR035906">
    <property type="entry name" value="MetI-like_sf"/>
</dbReference>
<evidence type="ECO:0000256" key="1">
    <source>
        <dbReference type="ARBA" id="ARBA00004651"/>
    </source>
</evidence>
<keyword evidence="5" id="KW-0029">Amino-acid transport</keyword>
<dbReference type="Proteomes" id="UP000003558">
    <property type="component" value="Unassembled WGS sequence"/>
</dbReference>
<feature type="transmembrane region" description="Helical" evidence="8">
    <location>
        <begin position="29"/>
        <end position="47"/>
    </location>
</feature>
<name>F9VZ53_9ACTN</name>
<feature type="transmembrane region" description="Helical" evidence="8">
    <location>
        <begin position="67"/>
        <end position="94"/>
    </location>
</feature>
<reference evidence="9 10" key="1">
    <citation type="submission" date="2011-05" db="EMBL/GenBank/DDBJ databases">
        <title>Whole genome shotgun sequence of Gordonia alkanivorans NBRC 16433.</title>
        <authorList>
            <person name="Hosoyama A."/>
            <person name="Nakamura S."/>
            <person name="Takarada H."/>
            <person name="Tsuchikane K."/>
            <person name="Yamazaki S."/>
            <person name="Fujita N."/>
        </authorList>
    </citation>
    <scope>NUCLEOTIDE SEQUENCE [LARGE SCALE GENOMIC DNA]</scope>
    <source>
        <strain evidence="9 10">NBRC 16433</strain>
    </source>
</reference>
<dbReference type="NCBIfam" id="TIGR01726">
    <property type="entry name" value="HEQRo_perm_3TM"/>
    <property type="match status" value="1"/>
</dbReference>
<dbReference type="RefSeq" id="WP_006359990.1">
    <property type="nucleotide sequence ID" value="NZ_BACI01000094.1"/>
</dbReference>
<keyword evidence="7 8" id="KW-0472">Membrane</keyword>
<organism evidence="9 10">
    <name type="scientific">Gordonia alkanivorans NBRC 16433</name>
    <dbReference type="NCBI Taxonomy" id="1027371"/>
    <lineage>
        <taxon>Bacteria</taxon>
        <taxon>Bacillati</taxon>
        <taxon>Actinomycetota</taxon>
        <taxon>Actinomycetes</taxon>
        <taxon>Mycobacteriales</taxon>
        <taxon>Gordoniaceae</taxon>
        <taxon>Gordonia</taxon>
    </lineage>
</organism>
<dbReference type="GO" id="GO:0022857">
    <property type="term" value="F:transmembrane transporter activity"/>
    <property type="evidence" value="ECO:0007669"/>
    <property type="project" value="InterPro"/>
</dbReference>
<dbReference type="InterPro" id="IPR010065">
    <property type="entry name" value="AA_ABC_transptr_permease_3TM"/>
</dbReference>